<accession>A0A0D5LKH8</accession>
<evidence type="ECO:0000313" key="2">
    <source>
        <dbReference type="EMBL" id="AJY44656.1"/>
    </source>
</evidence>
<gene>
    <name evidence="2" type="ORF">TM49_01495</name>
</gene>
<dbReference type="OrthoDB" id="8554634at2"/>
<dbReference type="STRING" id="1486262.TM49_01495"/>
<sequence length="61" mass="6672">MRQAKTPGDLLTPVENLPPLPEASPDVYEATALLIAVRQQYRVCQARNAALVKAIDVLEGR</sequence>
<dbReference type="Proteomes" id="UP000032611">
    <property type="component" value="Chromosome"/>
</dbReference>
<dbReference type="EMBL" id="CP010803">
    <property type="protein sequence ID" value="AJY44656.1"/>
    <property type="molecule type" value="Genomic_DNA"/>
</dbReference>
<dbReference type="PATRIC" id="fig|1486262.3.peg.308"/>
<proteinExistence type="predicted"/>
<organism evidence="2 3">
    <name type="scientific">Martelella endophytica</name>
    <dbReference type="NCBI Taxonomy" id="1486262"/>
    <lineage>
        <taxon>Bacteria</taxon>
        <taxon>Pseudomonadati</taxon>
        <taxon>Pseudomonadota</taxon>
        <taxon>Alphaproteobacteria</taxon>
        <taxon>Hyphomicrobiales</taxon>
        <taxon>Aurantimonadaceae</taxon>
        <taxon>Martelella</taxon>
    </lineage>
</organism>
<reference evidence="2 3" key="1">
    <citation type="journal article" date="2015" name="Genome Announc.">
        <title>Complete genome sequence of Martelella endophytica YC6887, which has antifungal activity associated with a halophyte.</title>
        <authorList>
            <person name="Khan A."/>
            <person name="Khan H."/>
            <person name="Chung E.J."/>
            <person name="Hossain M.T."/>
            <person name="Chung Y.R."/>
        </authorList>
    </citation>
    <scope>NUCLEOTIDE SEQUENCE [LARGE SCALE GENOMIC DNA]</scope>
    <source>
        <strain evidence="2">YC6887</strain>
    </source>
</reference>
<name>A0A0D5LKH8_MAREN</name>
<protein>
    <submittedName>
        <fullName evidence="2">Uncharacterized protein</fullName>
    </submittedName>
</protein>
<dbReference type="HOGENOM" id="CLU_2917196_0_0_5"/>
<keyword evidence="3" id="KW-1185">Reference proteome</keyword>
<dbReference type="AlphaFoldDB" id="A0A0D5LKH8"/>
<evidence type="ECO:0000313" key="3">
    <source>
        <dbReference type="Proteomes" id="UP000032611"/>
    </source>
</evidence>
<dbReference type="RefSeq" id="WP_045679235.1">
    <property type="nucleotide sequence ID" value="NZ_CP010803.1"/>
</dbReference>
<evidence type="ECO:0000256" key="1">
    <source>
        <dbReference type="SAM" id="MobiDB-lite"/>
    </source>
</evidence>
<feature type="region of interest" description="Disordered" evidence="1">
    <location>
        <begin position="1"/>
        <end position="21"/>
    </location>
</feature>
<dbReference type="KEGG" id="mey:TM49_01495"/>